<evidence type="ECO:0000313" key="2">
    <source>
        <dbReference type="EMBL" id="GFN09739.1"/>
    </source>
</evidence>
<evidence type="ECO:0000313" key="3">
    <source>
        <dbReference type="Proteomes" id="UP000498740"/>
    </source>
</evidence>
<evidence type="ECO:0000259" key="1">
    <source>
        <dbReference type="Pfam" id="PF13191"/>
    </source>
</evidence>
<dbReference type="EMBL" id="BLWD01000003">
    <property type="protein sequence ID" value="GFN09739.1"/>
    <property type="molecule type" value="Genomic_DNA"/>
</dbReference>
<dbReference type="InterPro" id="IPR027417">
    <property type="entry name" value="P-loop_NTPase"/>
</dbReference>
<reference evidence="2 3" key="1">
    <citation type="submission" date="2020-05" db="EMBL/GenBank/DDBJ databases">
        <title>Whole genome shotgun sequence of Streptomyces microflavus NBRC 13062.</title>
        <authorList>
            <person name="Komaki H."/>
            <person name="Tamura T."/>
        </authorList>
    </citation>
    <scope>NUCLEOTIDE SEQUENCE [LARGE SCALE GENOMIC DNA]</scope>
    <source>
        <strain evidence="2 3">NBRC 13062</strain>
    </source>
</reference>
<gene>
    <name evidence="2" type="ORF">Smic_82950</name>
</gene>
<dbReference type="SUPFAM" id="SSF52540">
    <property type="entry name" value="P-loop containing nucleoside triphosphate hydrolases"/>
    <property type="match status" value="1"/>
</dbReference>
<comment type="caution">
    <text evidence="2">The sequence shown here is derived from an EMBL/GenBank/DDBJ whole genome shotgun (WGS) entry which is preliminary data.</text>
</comment>
<dbReference type="Gene3D" id="3.40.50.300">
    <property type="entry name" value="P-loop containing nucleotide triphosphate hydrolases"/>
    <property type="match status" value="1"/>
</dbReference>
<protein>
    <recommendedName>
        <fullName evidence="1">Orc1-like AAA ATPase domain-containing protein</fullName>
    </recommendedName>
</protein>
<name>A0A7J0D5J7_STRMI</name>
<feature type="domain" description="Orc1-like AAA ATPase" evidence="1">
    <location>
        <begin position="310"/>
        <end position="451"/>
    </location>
</feature>
<organism evidence="2 3">
    <name type="scientific">Streptomyces microflavus</name>
    <name type="common">Streptomyces lipmanii</name>
    <dbReference type="NCBI Taxonomy" id="1919"/>
    <lineage>
        <taxon>Bacteria</taxon>
        <taxon>Bacillati</taxon>
        <taxon>Actinomycetota</taxon>
        <taxon>Actinomycetes</taxon>
        <taxon>Kitasatosporales</taxon>
        <taxon>Streptomycetaceae</taxon>
        <taxon>Streptomyces</taxon>
    </lineage>
</organism>
<sequence length="702" mass="76332">MRRGYGSDFTPGVLHECHTSDMQHTGGEVRLKSVPAQGDAPSAQRVLLTLGVRDYTSDDNSEQFAAGIDQQLLVVGEWWQTPGAEQPFRQVGPSEELRNRDQVEDFLRQQKVRELRAEALVVFITGHGIGGKADTHFLRMPDSVPHRPLATAVRTADVVAAALDSHATNVLVIVNTCHAGNMGPDMNSLYKDIRPTRRESANLDVLVTCGLTTKIEVLRFPTLLRAALERLRQTAGITTSHLSIPDFMAQYARGLSPEDEKKFKLHHLVQGGTYQPSLCVPNPGYVQVPAEDWLDRATGRPTEGDTGWYFRGRESLNREIAQFLNADSQGGVLLLTGCAGSGKSAVIARAVTLSDPLFRLDPLYKAAEEASPEGTFPAEGAVRAAVLARNRDAEQVATALLQALGIRPAPVSATEDPVSARTQQLLDFVRGAGSRPVTIVVDALDEAQEHARIISDVLEPLVPFCQPGSRPAVRLLIGVRSSQPLSPSTAGTAEDGGLLQVLRRVFPAARTERTDSLLSKDDLRLYLRALVGERPTSEALERELPSIVDAVWPSFIDARLAGHQLRNAPDPAALARNSEWQRATLTQGIRGLLRRDLRMVKEEGLPSHVALALLKASAYAKGQGVPWGEVWPAIAGVFLLPEQLQPDEWDQMIGKLLGGRLSGYLAQAVEDERRVYRPAHEELAAELLGSAGDLLNSGEGND</sequence>
<dbReference type="Proteomes" id="UP000498740">
    <property type="component" value="Unassembled WGS sequence"/>
</dbReference>
<dbReference type="AlphaFoldDB" id="A0A7J0D5J7"/>
<accession>A0A7J0D5J7</accession>
<dbReference type="Pfam" id="PF13191">
    <property type="entry name" value="AAA_16"/>
    <property type="match status" value="1"/>
</dbReference>
<proteinExistence type="predicted"/>
<dbReference type="InterPro" id="IPR041664">
    <property type="entry name" value="AAA_16"/>
</dbReference>